<dbReference type="EMBL" id="JAACJP010000027">
    <property type="protein sequence ID" value="KAF5376743.1"/>
    <property type="molecule type" value="Genomic_DNA"/>
</dbReference>
<name>A0A8H5H4P8_9AGAR</name>
<evidence type="ECO:0000313" key="3">
    <source>
        <dbReference type="Proteomes" id="UP000565441"/>
    </source>
</evidence>
<accession>A0A8H5H4P8</accession>
<sequence length="71" mass="7814">MNGDSGGDDDAESVGADTKEAEDDPDLRLRDPDDSNFWSEKQPNVYVRRFSKCSMWSGGGGGRRCEYYGTG</sequence>
<reference evidence="2 3" key="1">
    <citation type="journal article" date="2020" name="ISME J.">
        <title>Uncovering the hidden diversity of litter-decomposition mechanisms in mushroom-forming fungi.</title>
        <authorList>
            <person name="Floudas D."/>
            <person name="Bentzer J."/>
            <person name="Ahren D."/>
            <person name="Johansson T."/>
            <person name="Persson P."/>
            <person name="Tunlid A."/>
        </authorList>
    </citation>
    <scope>NUCLEOTIDE SEQUENCE [LARGE SCALE GENOMIC DNA]</scope>
    <source>
        <strain evidence="2 3">CBS 661.87</strain>
    </source>
</reference>
<feature type="compositionally biased region" description="Acidic residues" evidence="1">
    <location>
        <begin position="1"/>
        <end position="12"/>
    </location>
</feature>
<dbReference type="Proteomes" id="UP000565441">
    <property type="component" value="Unassembled WGS sequence"/>
</dbReference>
<organism evidence="2 3">
    <name type="scientific">Tricholomella constricta</name>
    <dbReference type="NCBI Taxonomy" id="117010"/>
    <lineage>
        <taxon>Eukaryota</taxon>
        <taxon>Fungi</taxon>
        <taxon>Dikarya</taxon>
        <taxon>Basidiomycota</taxon>
        <taxon>Agaricomycotina</taxon>
        <taxon>Agaricomycetes</taxon>
        <taxon>Agaricomycetidae</taxon>
        <taxon>Agaricales</taxon>
        <taxon>Tricholomatineae</taxon>
        <taxon>Lyophyllaceae</taxon>
        <taxon>Tricholomella</taxon>
    </lineage>
</organism>
<keyword evidence="3" id="KW-1185">Reference proteome</keyword>
<proteinExistence type="predicted"/>
<gene>
    <name evidence="2" type="ORF">D9615_007887</name>
</gene>
<dbReference type="AlphaFoldDB" id="A0A8H5H4P8"/>
<feature type="region of interest" description="Disordered" evidence="1">
    <location>
        <begin position="1"/>
        <end position="39"/>
    </location>
</feature>
<evidence type="ECO:0000313" key="2">
    <source>
        <dbReference type="EMBL" id="KAF5376743.1"/>
    </source>
</evidence>
<comment type="caution">
    <text evidence="2">The sequence shown here is derived from an EMBL/GenBank/DDBJ whole genome shotgun (WGS) entry which is preliminary data.</text>
</comment>
<protein>
    <submittedName>
        <fullName evidence="2">Uncharacterized protein</fullName>
    </submittedName>
</protein>
<evidence type="ECO:0000256" key="1">
    <source>
        <dbReference type="SAM" id="MobiDB-lite"/>
    </source>
</evidence>